<evidence type="ECO:0000313" key="3">
    <source>
        <dbReference type="Proteomes" id="UP000242188"/>
    </source>
</evidence>
<name>A0A210QR27_MIZYE</name>
<feature type="compositionally biased region" description="Polar residues" evidence="1">
    <location>
        <begin position="246"/>
        <end position="263"/>
    </location>
</feature>
<dbReference type="OrthoDB" id="6126485at2759"/>
<accession>A0A210QR27</accession>
<protein>
    <submittedName>
        <fullName evidence="2">Uncharacterized protein</fullName>
    </submittedName>
</protein>
<evidence type="ECO:0000256" key="1">
    <source>
        <dbReference type="SAM" id="MobiDB-lite"/>
    </source>
</evidence>
<comment type="caution">
    <text evidence="2">The sequence shown here is derived from an EMBL/GenBank/DDBJ whole genome shotgun (WGS) entry which is preliminary data.</text>
</comment>
<reference evidence="2 3" key="1">
    <citation type="journal article" date="2017" name="Nat. Ecol. Evol.">
        <title>Scallop genome provides insights into evolution of bilaterian karyotype and development.</title>
        <authorList>
            <person name="Wang S."/>
            <person name="Zhang J."/>
            <person name="Jiao W."/>
            <person name="Li J."/>
            <person name="Xun X."/>
            <person name="Sun Y."/>
            <person name="Guo X."/>
            <person name="Huan P."/>
            <person name="Dong B."/>
            <person name="Zhang L."/>
            <person name="Hu X."/>
            <person name="Sun X."/>
            <person name="Wang J."/>
            <person name="Zhao C."/>
            <person name="Wang Y."/>
            <person name="Wang D."/>
            <person name="Huang X."/>
            <person name="Wang R."/>
            <person name="Lv J."/>
            <person name="Li Y."/>
            <person name="Zhang Z."/>
            <person name="Liu B."/>
            <person name="Lu W."/>
            <person name="Hui Y."/>
            <person name="Liang J."/>
            <person name="Zhou Z."/>
            <person name="Hou R."/>
            <person name="Li X."/>
            <person name="Liu Y."/>
            <person name="Li H."/>
            <person name="Ning X."/>
            <person name="Lin Y."/>
            <person name="Zhao L."/>
            <person name="Xing Q."/>
            <person name="Dou J."/>
            <person name="Li Y."/>
            <person name="Mao J."/>
            <person name="Guo H."/>
            <person name="Dou H."/>
            <person name="Li T."/>
            <person name="Mu C."/>
            <person name="Jiang W."/>
            <person name="Fu Q."/>
            <person name="Fu X."/>
            <person name="Miao Y."/>
            <person name="Liu J."/>
            <person name="Yu Q."/>
            <person name="Li R."/>
            <person name="Liao H."/>
            <person name="Li X."/>
            <person name="Kong Y."/>
            <person name="Jiang Z."/>
            <person name="Chourrout D."/>
            <person name="Li R."/>
            <person name="Bao Z."/>
        </authorList>
    </citation>
    <scope>NUCLEOTIDE SEQUENCE [LARGE SCALE GENOMIC DNA]</scope>
    <source>
        <strain evidence="2 3">PY_sf001</strain>
    </source>
</reference>
<feature type="region of interest" description="Disordered" evidence="1">
    <location>
        <begin position="246"/>
        <end position="299"/>
    </location>
</feature>
<dbReference type="AlphaFoldDB" id="A0A210QR27"/>
<organism evidence="2 3">
    <name type="scientific">Mizuhopecten yessoensis</name>
    <name type="common">Japanese scallop</name>
    <name type="synonym">Patinopecten yessoensis</name>
    <dbReference type="NCBI Taxonomy" id="6573"/>
    <lineage>
        <taxon>Eukaryota</taxon>
        <taxon>Metazoa</taxon>
        <taxon>Spiralia</taxon>
        <taxon>Lophotrochozoa</taxon>
        <taxon>Mollusca</taxon>
        <taxon>Bivalvia</taxon>
        <taxon>Autobranchia</taxon>
        <taxon>Pteriomorphia</taxon>
        <taxon>Pectinida</taxon>
        <taxon>Pectinoidea</taxon>
        <taxon>Pectinidae</taxon>
        <taxon>Mizuhopecten</taxon>
    </lineage>
</organism>
<proteinExistence type="predicted"/>
<dbReference type="EMBL" id="NEDP02002314">
    <property type="protein sequence ID" value="OWF51200.1"/>
    <property type="molecule type" value="Genomic_DNA"/>
</dbReference>
<evidence type="ECO:0000313" key="2">
    <source>
        <dbReference type="EMBL" id="OWF51200.1"/>
    </source>
</evidence>
<dbReference type="Proteomes" id="UP000242188">
    <property type="component" value="Unassembled WGS sequence"/>
</dbReference>
<keyword evidence="3" id="KW-1185">Reference proteome</keyword>
<sequence length="299" mass="32715">MDDNSLMEYLPHEGDRIALKGFCKTSSDTKGNTSSDRKSALFASLRKKLKMKEAGKTCTPDENPRKKSHLSGNKNAKKSTRKIELGWLHYDITSQMFKQVRKRNGGGTRKLDVDKESDKGDLEEKAKALFFPHGMSKIGAIEDYTTEVRDFSEDLITSMETVGEMYQRTGMNVLRFFLATTLKSSSKSFGGNFAVGTSSTASNTATAVAQASHLNISFSSCSASSSDSLPSLNNSIHTETKYNTSLSTETSKALSTSTPQSVLNPLPTFSGMDSMIMPTSMTDTDHTADTLNWEARADT</sequence>
<gene>
    <name evidence="2" type="ORF">KP79_PYT12981</name>
</gene>
<feature type="region of interest" description="Disordered" evidence="1">
    <location>
        <begin position="52"/>
        <end position="77"/>
    </location>
</feature>